<gene>
    <name evidence="2" type="ORF">PGO_001770</name>
</gene>
<dbReference type="AlphaFoldDB" id="A0A1Y1JP19"/>
<dbReference type="EMBL" id="BDQF01000187">
    <property type="protein sequence ID" value="GAW84219.1"/>
    <property type="molecule type" value="Genomic_DNA"/>
</dbReference>
<proteinExistence type="predicted"/>
<comment type="caution">
    <text evidence="2">The sequence shown here is derived from an EMBL/GenBank/DDBJ whole genome shotgun (WGS) entry which is preliminary data.</text>
</comment>
<keyword evidence="1" id="KW-0812">Transmembrane</keyword>
<reference evidence="3" key="1">
    <citation type="submission" date="2017-04" db="EMBL/GenBank/DDBJ databases">
        <title>Plasmodium gonderi genome.</title>
        <authorList>
            <person name="Arisue N."/>
            <person name="Honma H."/>
            <person name="Kawai S."/>
            <person name="Tougan T."/>
            <person name="Tanabe K."/>
            <person name="Horii T."/>
        </authorList>
    </citation>
    <scope>NUCLEOTIDE SEQUENCE [LARGE SCALE GENOMIC DNA]</scope>
    <source>
        <strain evidence="3">ATCC 30045</strain>
    </source>
</reference>
<dbReference type="Proteomes" id="UP000195521">
    <property type="component" value="Unassembled WGS sequence"/>
</dbReference>
<keyword evidence="3" id="KW-1185">Reference proteome</keyword>
<dbReference type="GeneID" id="39745027"/>
<sequence length="303" mass="35832">MSASNIEKFDFKGIFPNCMLDYTNVVTRNPRLHEFSLQNACSNIENVLNPSSNKETFKSSCRQLILYLDYIYSILSPSDRIRNCKYFIYSLKDVLQYHNCTQKNSRSGYELIINNIKGTTFESVSDVCKGDFEDIHDDIYSILKKLNNLYQKFLWSPNGCSPEGECYKEYMKLLCEYGKIENQSFRELLDKFKYENMKYMPDIQERLKLFESLKNLRIIILGLIIIPTTLLMIIFFFYNVKYKINFINYTPYGLLIQRAVKKMSNIWNKKNKDYLNIMDSSEFTHNNFDDNNYRIGGTTLGYQ</sequence>
<feature type="transmembrane region" description="Helical" evidence="1">
    <location>
        <begin position="216"/>
        <end position="238"/>
    </location>
</feature>
<dbReference type="OrthoDB" id="10316336at2759"/>
<protein>
    <submittedName>
        <fullName evidence="2">Variable surface protein</fullName>
    </submittedName>
</protein>
<accession>A0A1Y1JP19</accession>
<dbReference type="RefSeq" id="XP_028546808.1">
    <property type="nucleotide sequence ID" value="XM_028691007.1"/>
</dbReference>
<evidence type="ECO:0000256" key="1">
    <source>
        <dbReference type="SAM" id="Phobius"/>
    </source>
</evidence>
<organism evidence="2 3">
    <name type="scientific">Plasmodium gonderi</name>
    <dbReference type="NCBI Taxonomy" id="77519"/>
    <lineage>
        <taxon>Eukaryota</taxon>
        <taxon>Sar</taxon>
        <taxon>Alveolata</taxon>
        <taxon>Apicomplexa</taxon>
        <taxon>Aconoidasida</taxon>
        <taxon>Haemosporida</taxon>
        <taxon>Plasmodiidae</taxon>
        <taxon>Plasmodium</taxon>
        <taxon>Plasmodium (Plasmodium)</taxon>
    </lineage>
</organism>
<keyword evidence="1" id="KW-1133">Transmembrane helix</keyword>
<evidence type="ECO:0000313" key="2">
    <source>
        <dbReference type="EMBL" id="GAW84219.1"/>
    </source>
</evidence>
<name>A0A1Y1JP19_PLAGO</name>
<evidence type="ECO:0000313" key="3">
    <source>
        <dbReference type="Proteomes" id="UP000195521"/>
    </source>
</evidence>
<keyword evidence="1" id="KW-0472">Membrane</keyword>